<dbReference type="PANTHER" id="PTHR33050:SF7">
    <property type="entry name" value="RIBONUCLEASE H"/>
    <property type="match status" value="1"/>
</dbReference>
<keyword evidence="4" id="KW-1185">Reference proteome</keyword>
<evidence type="ECO:0000256" key="1">
    <source>
        <dbReference type="SAM" id="MobiDB-lite"/>
    </source>
</evidence>
<dbReference type="Gene3D" id="3.10.10.10">
    <property type="entry name" value="HIV Type 1 Reverse Transcriptase, subunit A, domain 1"/>
    <property type="match status" value="1"/>
</dbReference>
<protein>
    <recommendedName>
        <fullName evidence="2">Reverse transcriptase domain-containing protein</fullName>
    </recommendedName>
</protein>
<feature type="domain" description="Reverse transcriptase" evidence="2">
    <location>
        <begin position="236"/>
        <end position="386"/>
    </location>
</feature>
<gene>
    <name evidence="3" type="ORF">CYMTET_18159</name>
</gene>
<dbReference type="InterPro" id="IPR043128">
    <property type="entry name" value="Rev_trsase/Diguanyl_cyclase"/>
</dbReference>
<dbReference type="Pfam" id="PF00078">
    <property type="entry name" value="RVT_1"/>
    <property type="match status" value="1"/>
</dbReference>
<feature type="compositionally biased region" description="Acidic residues" evidence="1">
    <location>
        <begin position="106"/>
        <end position="118"/>
    </location>
</feature>
<reference evidence="3 4" key="1">
    <citation type="journal article" date="2015" name="Genome Biol. Evol.">
        <title>Comparative Genomics of a Bacterivorous Green Alga Reveals Evolutionary Causalities and Consequences of Phago-Mixotrophic Mode of Nutrition.</title>
        <authorList>
            <person name="Burns J.A."/>
            <person name="Paasch A."/>
            <person name="Narechania A."/>
            <person name="Kim E."/>
        </authorList>
    </citation>
    <scope>NUCLEOTIDE SEQUENCE [LARGE SCALE GENOMIC DNA]</scope>
    <source>
        <strain evidence="3 4">PLY_AMNH</strain>
    </source>
</reference>
<dbReference type="Proteomes" id="UP001190700">
    <property type="component" value="Unassembled WGS sequence"/>
</dbReference>
<comment type="caution">
    <text evidence="3">The sequence shown here is derived from an EMBL/GenBank/DDBJ whole genome shotgun (WGS) entry which is preliminary data.</text>
</comment>
<dbReference type="EMBL" id="LGRX02008372">
    <property type="protein sequence ID" value="KAK3273610.1"/>
    <property type="molecule type" value="Genomic_DNA"/>
</dbReference>
<dbReference type="Gene3D" id="3.30.70.270">
    <property type="match status" value="1"/>
</dbReference>
<name>A0AAE0G8I7_9CHLO</name>
<dbReference type="InterPro" id="IPR043502">
    <property type="entry name" value="DNA/RNA_pol_sf"/>
</dbReference>
<evidence type="ECO:0000259" key="2">
    <source>
        <dbReference type="Pfam" id="PF00078"/>
    </source>
</evidence>
<feature type="region of interest" description="Disordered" evidence="1">
    <location>
        <begin position="84"/>
        <end position="118"/>
    </location>
</feature>
<accession>A0AAE0G8I7</accession>
<dbReference type="AlphaFoldDB" id="A0AAE0G8I7"/>
<dbReference type="SUPFAM" id="SSF56672">
    <property type="entry name" value="DNA/RNA polymerases"/>
    <property type="match status" value="1"/>
</dbReference>
<dbReference type="PANTHER" id="PTHR33050">
    <property type="entry name" value="REVERSE TRANSCRIPTASE DOMAIN-CONTAINING PROTEIN"/>
    <property type="match status" value="1"/>
</dbReference>
<dbReference type="InterPro" id="IPR052055">
    <property type="entry name" value="Hepadnavirus_pol/RT"/>
</dbReference>
<proteinExistence type="predicted"/>
<dbReference type="InterPro" id="IPR000477">
    <property type="entry name" value="RT_dom"/>
</dbReference>
<organism evidence="3 4">
    <name type="scientific">Cymbomonas tetramitiformis</name>
    <dbReference type="NCBI Taxonomy" id="36881"/>
    <lineage>
        <taxon>Eukaryota</taxon>
        <taxon>Viridiplantae</taxon>
        <taxon>Chlorophyta</taxon>
        <taxon>Pyramimonadophyceae</taxon>
        <taxon>Pyramimonadales</taxon>
        <taxon>Pyramimonadaceae</taxon>
        <taxon>Cymbomonas</taxon>
    </lineage>
</organism>
<evidence type="ECO:0000313" key="4">
    <source>
        <dbReference type="Proteomes" id="UP001190700"/>
    </source>
</evidence>
<evidence type="ECO:0000313" key="3">
    <source>
        <dbReference type="EMBL" id="KAK3273610.1"/>
    </source>
</evidence>
<sequence length="506" mass="56018">MVGVLRKITGQSRQAPNKLHAIGRLQHHAQLSHSSSFWGTLLLESHINRDEECGAGALTAKADLQSAVEMLNFGLALGGFTPAVRDGRGKQSAPEYRTSDKRAREDNDENEEEEQADDAVFEEVEEIATVPPVNKKDPISGEMKSVAVPRLPKDQFLAQNMKMVERFEDETEREHFLNYISWIAEPTEFFRVENYVPPEHEEKVALKLQEEEDAGRMVRTDAWSVPGISALGIVLRVVDGKVKERIVHDLSRPVGLSVNDNCVIDKRRFQSVETAFGLMQPYSYMAKIDLKSAYRFVWIAAPLFRFLASEFKDVLRIDTGFPFGAKAAPGLFSDITQLVRLMMQQRGFPGIVVYLDDFILVADTEEACQQGFEILIELVEYLGFEVGPGEESGLGLSGDGCIADGESEGGGETGGTVDVLCTGGVWGKDVLRSGYDFIGRAGRMRRFYDKVPGDLSRDLLWLAKMLEVYNGQAVVLNRRPVVRDFFAVDAAGEEAVDGGMGGFFAG</sequence>